<feature type="non-terminal residue" evidence="2">
    <location>
        <position position="1"/>
    </location>
</feature>
<accession>A0A6J4KMT1</accession>
<reference evidence="2" key="1">
    <citation type="submission" date="2020-02" db="EMBL/GenBank/DDBJ databases">
        <authorList>
            <person name="Meier V. D."/>
        </authorList>
    </citation>
    <scope>NUCLEOTIDE SEQUENCE</scope>
    <source>
        <strain evidence="2">AVDCRST_MAG90</strain>
    </source>
</reference>
<dbReference type="AlphaFoldDB" id="A0A6J4KMT1"/>
<feature type="region of interest" description="Disordered" evidence="1">
    <location>
        <begin position="1"/>
        <end position="82"/>
    </location>
</feature>
<organism evidence="2">
    <name type="scientific">uncultured Microvirga sp</name>
    <dbReference type="NCBI Taxonomy" id="412392"/>
    <lineage>
        <taxon>Bacteria</taxon>
        <taxon>Pseudomonadati</taxon>
        <taxon>Pseudomonadota</taxon>
        <taxon>Alphaproteobacteria</taxon>
        <taxon>Hyphomicrobiales</taxon>
        <taxon>Methylobacteriaceae</taxon>
        <taxon>Microvirga</taxon>
        <taxon>environmental samples</taxon>
    </lineage>
</organism>
<sequence length="114" mass="13013">ENFAPERFVRRDAGPCPPDEHRDGVARQPRASPARCSLRRVRCPRADPDRGPRALRRHRARSAQRGGVPDVGGKARLPRGRCDARTRHLWQDCARRRAAPFPRAERRRKPGKAL</sequence>
<evidence type="ECO:0000313" key="2">
    <source>
        <dbReference type="EMBL" id="CAA9309227.1"/>
    </source>
</evidence>
<protein>
    <submittedName>
        <fullName evidence="2">Uncharacterized protein</fullName>
    </submittedName>
</protein>
<feature type="non-terminal residue" evidence="2">
    <location>
        <position position="114"/>
    </location>
</feature>
<dbReference type="EMBL" id="CADCUC010000063">
    <property type="protein sequence ID" value="CAA9309227.1"/>
    <property type="molecule type" value="Genomic_DNA"/>
</dbReference>
<gene>
    <name evidence="2" type="ORF">AVDCRST_MAG90-337</name>
</gene>
<name>A0A6J4KMT1_9HYPH</name>
<feature type="compositionally biased region" description="Basic and acidic residues" evidence="1">
    <location>
        <begin position="7"/>
        <end position="25"/>
    </location>
</feature>
<proteinExistence type="predicted"/>
<feature type="compositionally biased region" description="Basic residues" evidence="1">
    <location>
        <begin position="53"/>
        <end position="62"/>
    </location>
</feature>
<evidence type="ECO:0000256" key="1">
    <source>
        <dbReference type="SAM" id="MobiDB-lite"/>
    </source>
</evidence>